<accession>A0A850ENQ3</accession>
<dbReference type="GO" id="GO:0009636">
    <property type="term" value="P:response to toxic substance"/>
    <property type="evidence" value="ECO:0007669"/>
    <property type="project" value="TreeGrafter"/>
</dbReference>
<dbReference type="AlphaFoldDB" id="A0A850ENQ3"/>
<dbReference type="PIRSF" id="PIRSF038959">
    <property type="entry name" value="SdpI"/>
    <property type="match status" value="1"/>
</dbReference>
<dbReference type="Pfam" id="PF13630">
    <property type="entry name" value="SdpI"/>
    <property type="match status" value="1"/>
</dbReference>
<evidence type="ECO:0000256" key="1">
    <source>
        <dbReference type="SAM" id="Phobius"/>
    </source>
</evidence>
<keyword evidence="1" id="KW-1133">Transmembrane helix</keyword>
<protein>
    <submittedName>
        <fullName evidence="3">SdpI family protein</fullName>
    </submittedName>
</protein>
<keyword evidence="4" id="KW-1185">Reference proteome</keyword>
<dbReference type="InterPro" id="IPR012867">
    <property type="entry name" value="DUF1648"/>
</dbReference>
<organism evidence="3 4">
    <name type="scientific">Paenibacillus agri</name>
    <dbReference type="NCBI Taxonomy" id="2744309"/>
    <lineage>
        <taxon>Bacteria</taxon>
        <taxon>Bacillati</taxon>
        <taxon>Bacillota</taxon>
        <taxon>Bacilli</taxon>
        <taxon>Bacillales</taxon>
        <taxon>Paenibacillaceae</taxon>
        <taxon>Paenibacillus</taxon>
    </lineage>
</organism>
<feature type="transmembrane region" description="Helical" evidence="1">
    <location>
        <begin position="53"/>
        <end position="72"/>
    </location>
</feature>
<dbReference type="RefSeq" id="WP_175371717.1">
    <property type="nucleotide sequence ID" value="NZ_JABWCS010000207.1"/>
</dbReference>
<feature type="transmembrane region" description="Helical" evidence="1">
    <location>
        <begin position="166"/>
        <end position="185"/>
    </location>
</feature>
<evidence type="ECO:0000259" key="2">
    <source>
        <dbReference type="Pfam" id="PF07853"/>
    </source>
</evidence>
<feature type="transmembrane region" description="Helical" evidence="1">
    <location>
        <begin position="191"/>
        <end position="212"/>
    </location>
</feature>
<feature type="transmembrane region" description="Helical" evidence="1">
    <location>
        <begin position="118"/>
        <end position="137"/>
    </location>
</feature>
<dbReference type="Pfam" id="PF07853">
    <property type="entry name" value="DUF1648"/>
    <property type="match status" value="1"/>
</dbReference>
<reference evidence="3" key="1">
    <citation type="submission" date="2020-06" db="EMBL/GenBank/DDBJ databases">
        <title>Paenibacillus sp. nov., isolated from soil.</title>
        <authorList>
            <person name="Seo Y.L."/>
        </authorList>
    </citation>
    <scope>NUCLEOTIDE SEQUENCE [LARGE SCALE GENOMIC DNA]</scope>
    <source>
        <strain evidence="3">JW14</strain>
    </source>
</reference>
<dbReference type="Proteomes" id="UP000564806">
    <property type="component" value="Unassembled WGS sequence"/>
</dbReference>
<evidence type="ECO:0000313" key="3">
    <source>
        <dbReference type="EMBL" id="NUU61167.1"/>
    </source>
</evidence>
<keyword evidence="1" id="KW-0472">Membrane</keyword>
<feature type="transmembrane region" description="Helical" evidence="1">
    <location>
        <begin position="93"/>
        <end position="112"/>
    </location>
</feature>
<dbReference type="InterPro" id="IPR025962">
    <property type="entry name" value="SdpI/YhfL"/>
</dbReference>
<dbReference type="EMBL" id="JABWCS010000207">
    <property type="protein sequence ID" value="NUU61167.1"/>
    <property type="molecule type" value="Genomic_DNA"/>
</dbReference>
<keyword evidence="1" id="KW-0812">Transmembrane</keyword>
<evidence type="ECO:0000313" key="4">
    <source>
        <dbReference type="Proteomes" id="UP000564806"/>
    </source>
</evidence>
<gene>
    <name evidence="3" type="ORF">HPT30_12490</name>
</gene>
<proteinExistence type="predicted"/>
<dbReference type="InterPro" id="IPR026272">
    <property type="entry name" value="SdpI"/>
</dbReference>
<sequence length="217" mass="24398">MRNIKWKWQDTLIVVLGLASLCFALFNYNALPDQLPAQFGVTGEVNRYWSKDSAIACLGLLGLLMPLLMHFIRSIDPRKENYAKFENAYAMTRLAMALLFDFIFVLVIMYGLNINLPVGKIAIGAVGILFIIIGNYMPQVKDNYFIGLHTPWTLHNPEVWRKTHRLAGGLWVIGGLLMIGAIFTGGIWNTVVIVTALVLTTLIPVAYSWMLAQRLKV</sequence>
<name>A0A850ENQ3_9BACL</name>
<feature type="transmembrane region" description="Helical" evidence="1">
    <location>
        <begin position="12"/>
        <end position="31"/>
    </location>
</feature>
<feature type="domain" description="DUF1648" evidence="2">
    <location>
        <begin position="17"/>
        <end position="55"/>
    </location>
</feature>
<comment type="caution">
    <text evidence="3">The sequence shown here is derived from an EMBL/GenBank/DDBJ whole genome shotgun (WGS) entry which is preliminary data.</text>
</comment>
<dbReference type="PANTHER" id="PTHR37810:SF5">
    <property type="entry name" value="IMMUNITY PROTEIN SDPI"/>
    <property type="match status" value="1"/>
</dbReference>
<dbReference type="PANTHER" id="PTHR37810">
    <property type="entry name" value="IMMUNITY PROTEIN SDPI"/>
    <property type="match status" value="1"/>
</dbReference>